<dbReference type="Proteomes" id="UP000289738">
    <property type="component" value="Chromosome B04"/>
</dbReference>
<dbReference type="SUPFAM" id="SSF57756">
    <property type="entry name" value="Retrovirus zinc finger-like domains"/>
    <property type="match status" value="1"/>
</dbReference>
<name>A0A444ZB46_ARAHY</name>
<feature type="domain" description="CCHC-type" evidence="3">
    <location>
        <begin position="92"/>
        <end position="106"/>
    </location>
</feature>
<evidence type="ECO:0000313" key="5">
    <source>
        <dbReference type="Proteomes" id="UP000289738"/>
    </source>
</evidence>
<feature type="compositionally biased region" description="Pro residues" evidence="2">
    <location>
        <begin position="50"/>
        <end position="59"/>
    </location>
</feature>
<accession>A0A444ZB46</accession>
<dbReference type="InterPro" id="IPR036875">
    <property type="entry name" value="Znf_CCHC_sf"/>
</dbReference>
<keyword evidence="5" id="KW-1185">Reference proteome</keyword>
<reference evidence="4 5" key="1">
    <citation type="submission" date="2019-01" db="EMBL/GenBank/DDBJ databases">
        <title>Sequencing of cultivated peanut Arachis hypogaea provides insights into genome evolution and oil improvement.</title>
        <authorList>
            <person name="Chen X."/>
        </authorList>
    </citation>
    <scope>NUCLEOTIDE SEQUENCE [LARGE SCALE GENOMIC DNA]</scope>
    <source>
        <strain evidence="5">cv. Fuhuasheng</strain>
        <tissue evidence="4">Leaves</tissue>
    </source>
</reference>
<keyword evidence="1" id="KW-0862">Zinc</keyword>
<organism evidence="4 5">
    <name type="scientific">Arachis hypogaea</name>
    <name type="common">Peanut</name>
    <dbReference type="NCBI Taxonomy" id="3818"/>
    <lineage>
        <taxon>Eukaryota</taxon>
        <taxon>Viridiplantae</taxon>
        <taxon>Streptophyta</taxon>
        <taxon>Embryophyta</taxon>
        <taxon>Tracheophyta</taxon>
        <taxon>Spermatophyta</taxon>
        <taxon>Magnoliopsida</taxon>
        <taxon>eudicotyledons</taxon>
        <taxon>Gunneridae</taxon>
        <taxon>Pentapetalae</taxon>
        <taxon>rosids</taxon>
        <taxon>fabids</taxon>
        <taxon>Fabales</taxon>
        <taxon>Fabaceae</taxon>
        <taxon>Papilionoideae</taxon>
        <taxon>50 kb inversion clade</taxon>
        <taxon>dalbergioids sensu lato</taxon>
        <taxon>Dalbergieae</taxon>
        <taxon>Pterocarpus clade</taxon>
        <taxon>Arachis</taxon>
    </lineage>
</organism>
<evidence type="ECO:0000256" key="2">
    <source>
        <dbReference type="SAM" id="MobiDB-lite"/>
    </source>
</evidence>
<feature type="region of interest" description="Disordered" evidence="2">
    <location>
        <begin position="158"/>
        <end position="183"/>
    </location>
</feature>
<dbReference type="AlphaFoldDB" id="A0A444ZB46"/>
<proteinExistence type="predicted"/>
<dbReference type="GO" id="GO:0008270">
    <property type="term" value="F:zinc ion binding"/>
    <property type="evidence" value="ECO:0007669"/>
    <property type="project" value="UniProtKB-KW"/>
</dbReference>
<evidence type="ECO:0000313" key="4">
    <source>
        <dbReference type="EMBL" id="RYR11384.1"/>
    </source>
</evidence>
<dbReference type="GO" id="GO:0003676">
    <property type="term" value="F:nucleic acid binding"/>
    <property type="evidence" value="ECO:0007669"/>
    <property type="project" value="InterPro"/>
</dbReference>
<feature type="region of interest" description="Disordered" evidence="2">
    <location>
        <begin position="45"/>
        <end position="83"/>
    </location>
</feature>
<dbReference type="InterPro" id="IPR001878">
    <property type="entry name" value="Znf_CCHC"/>
</dbReference>
<keyword evidence="1" id="KW-0863">Zinc-finger</keyword>
<protein>
    <recommendedName>
        <fullName evidence="3">CCHC-type domain-containing protein</fullName>
    </recommendedName>
</protein>
<evidence type="ECO:0000259" key="3">
    <source>
        <dbReference type="PROSITE" id="PS50158"/>
    </source>
</evidence>
<keyword evidence="1" id="KW-0479">Metal-binding</keyword>
<evidence type="ECO:0000256" key="1">
    <source>
        <dbReference type="PROSITE-ProRule" id="PRU00047"/>
    </source>
</evidence>
<gene>
    <name evidence="4" type="ORF">Ahy_B04g068925</name>
</gene>
<comment type="caution">
    <text evidence="4">The sequence shown here is derived from an EMBL/GenBank/DDBJ whole genome shotgun (WGS) entry which is preliminary data.</text>
</comment>
<dbReference type="EMBL" id="SDMP01000014">
    <property type="protein sequence ID" value="RYR11384.1"/>
    <property type="molecule type" value="Genomic_DNA"/>
</dbReference>
<sequence>MHTISAIQNKNCKRIKEYCHEWLTIEAYKRTYCFNVNPVKRQDLWEKTPSPAPVPPPIKPKPDRPTKKRRRDKGEHLTGSSTRMKSKYNSIRCMYCGEVGHNKRGCAKKKKMDTEEQARQMQLQFTLVKEPTPPTYETNTKTNDVQSFLYFLHQSSHNLIQPKGSPPKQESQLPDAKRGRPPKLHIIKRKARLNASTKLPVVIFAETLKGTSFATAKKMQSFMIFVLTPGFKYPRKKD</sequence>
<dbReference type="PROSITE" id="PS50158">
    <property type="entry name" value="ZF_CCHC"/>
    <property type="match status" value="1"/>
</dbReference>